<dbReference type="OrthoDB" id="9968966at2"/>
<dbReference type="Proteomes" id="UP000343335">
    <property type="component" value="Unassembled WGS sequence"/>
</dbReference>
<accession>A0A5E4VGW9</accession>
<dbReference type="EMBL" id="CABPSA010000004">
    <property type="protein sequence ID" value="VVE10599.1"/>
    <property type="molecule type" value="Genomic_DNA"/>
</dbReference>
<protein>
    <submittedName>
        <fullName evidence="1">Uncharacterized protein</fullName>
    </submittedName>
</protein>
<gene>
    <name evidence="1" type="ORF">PCO31010_02628</name>
</gene>
<evidence type="ECO:0000313" key="2">
    <source>
        <dbReference type="Proteomes" id="UP000343335"/>
    </source>
</evidence>
<dbReference type="AlphaFoldDB" id="A0A5E4VGW9"/>
<name>A0A5E4VGW9_9BURK</name>
<organism evidence="1 2">
    <name type="scientific">Pandoraea commovens</name>
    <dbReference type="NCBI Taxonomy" id="2508289"/>
    <lineage>
        <taxon>Bacteria</taxon>
        <taxon>Pseudomonadati</taxon>
        <taxon>Pseudomonadota</taxon>
        <taxon>Betaproteobacteria</taxon>
        <taxon>Burkholderiales</taxon>
        <taxon>Burkholderiaceae</taxon>
        <taxon>Pandoraea</taxon>
    </lineage>
</organism>
<evidence type="ECO:0000313" key="1">
    <source>
        <dbReference type="EMBL" id="VVE10599.1"/>
    </source>
</evidence>
<dbReference type="RefSeq" id="WP_150664642.1">
    <property type="nucleotide sequence ID" value="NZ_CABPSA010000004.1"/>
</dbReference>
<sequence length="107" mass="11027">MAVNWYVFTQSVIAAGAAVAKYSPTAKRQGVIHSAHAFNPTAAAITLNFYLGASAVAGTQIWQVSVPAGKTISIPELVNLKIPNPNMLFVDGAGVTLTITGAEADVA</sequence>
<reference evidence="1 2" key="1">
    <citation type="submission" date="2019-08" db="EMBL/GenBank/DDBJ databases">
        <authorList>
            <person name="Peeters C."/>
        </authorList>
    </citation>
    <scope>NUCLEOTIDE SEQUENCE [LARGE SCALE GENOMIC DNA]</scope>
    <source>
        <strain evidence="1 2">LMG 31010</strain>
    </source>
</reference>
<proteinExistence type="predicted"/>